<dbReference type="SMART" id="SM00065">
    <property type="entry name" value="GAF"/>
    <property type="match status" value="1"/>
</dbReference>
<dbReference type="SUPFAM" id="SSF47384">
    <property type="entry name" value="Homodimeric domain of signal transducing histidine kinase"/>
    <property type="match status" value="1"/>
</dbReference>
<dbReference type="Pfam" id="PF00512">
    <property type="entry name" value="HisKA"/>
    <property type="match status" value="1"/>
</dbReference>
<dbReference type="SMART" id="SM00388">
    <property type="entry name" value="HisKA"/>
    <property type="match status" value="1"/>
</dbReference>
<evidence type="ECO:0000259" key="11">
    <source>
        <dbReference type="PROSITE" id="PS50011"/>
    </source>
</evidence>
<dbReference type="Pfam" id="PF13191">
    <property type="entry name" value="AAA_16"/>
    <property type="match status" value="1"/>
</dbReference>
<dbReference type="InterPro" id="IPR003594">
    <property type="entry name" value="HATPase_dom"/>
</dbReference>
<dbReference type="InterPro" id="IPR041664">
    <property type="entry name" value="AAA_16"/>
</dbReference>
<dbReference type="EMBL" id="RYZZ01000007">
    <property type="protein sequence ID" value="RUQ30106.1"/>
    <property type="molecule type" value="Genomic_DNA"/>
</dbReference>
<evidence type="ECO:0000256" key="7">
    <source>
        <dbReference type="ARBA" id="ARBA00022777"/>
    </source>
</evidence>
<evidence type="ECO:0000313" key="13">
    <source>
        <dbReference type="EMBL" id="RUQ30106.1"/>
    </source>
</evidence>
<sequence length="1737" mass="198007">MDDRIFLPGYKLINLETENETCLFYKAYSTVMNKMVLIKVLKTKDLTVHEAASAIHEFHVGAKLHADSILQPLTIVKHLNVPYLVFEYFQCVTLGELLASYQGNVIDSLTIAANLATALSLIHQQQVIHKNMNPENILINPKTFSIKITGFNHATSLKQENYPAHIGSNSIDGHLAYISPEQTGRMNRSLDYRTDLYSLGVTLYQLFTGILPFTSKDPIQLVHAHLAKTPQNPGDIRKDLPETVSAIIMKLLSKSPEYRYNSAFGVREDLLNCLNQLQAFGKVEAFLIGLKDKKIVFETARKLYGREDEINKIKSVFNLAAKGELGIVLIPGHSGIGKTALVNKIHKPLVREKGYFISGKFDQLQRQVPYAPILTAFQSLIRQIMTESPEQIQRWKALLEKELTGNTAVITSIIPELEWLLGEHSLDEVTSVDSQKRFLFTFQKFINVFASKEHPLVLFLDDLQWADVSSLEMIEYLLTQANSRYMMVIGAYRDNEVGVNHPFLKTIQKIREANVPVADIPLQNLQKETIHEWLQDSLLDNGEKVEQISVFMHRITQGNPFFMKQLLQSYYEDGHIVLHPDKDRWIVELTHITEKPVKENIVNFMVERILMLPEPTQQVLRLASCIGNLFDLKTLSIISEKNYKETAADLWAALEAGLILPNDVMYKWIYPDEESRLLENEPPAYTFLHDRVQQAVYSTMTKEEQELAHLTIGRLLVKFSDNIDDQLFTIVNHLNASRSHLTQQEILLLTEWNVSAGEKAKASAAFQESLKYFGTAYELAGANWKDSYHLTFRMMKGLGECQYLTSRFNDAENTFNNILLHSQSVYEKLAIYNLKITLYTHVHRVKEAVKSGIAGLELFGINLSENPGKATIIRELALVRIALYGKSKVDLYALPEMTDKDQKLILQTLINMNAPTYHVDQNLATLLMLRALRSTLKYGITEISALVFNNYSLILSAGFSDFKGSYEFGNLAIDLSERFGVVSIKGRVQFVYGSFVNHWRNSLSGNLAYLEKSQRYCLDSGNIHLAGANSSFIVITLFMKGTPIMDTLEGIKNQLQFINQIQYPISKGFLNELRQWLQFLSGANTVRTWEFEPVLDDDSAKIIHYTLRLQMAYLFYKKDYAKELLQSLAPLVNKRLTLVIAPEYYFYHALWLSRFYDDAVTDREKREIRKRLTQYTKKMKKWAELAPENYLHKYLLLKAEIARLNKDERSILPFYDESIHYAEKNGFLQDAAIINECAARHYAAKGYTKLANAYMAESYKTYRTWGANAKAQQLLEEKNSLIETEAVTGLLASQQETDSFFDINAALKATQSISKEIILEKLLNKLMHITMEYGGADRGFLLYTRDNQLVIGEHKSLDETEATVWKHRTIKGTGLISEKIVDYVETSKEVVVLDDAASIGMFTEDSYVISKKQRSLLCLPILHKGSLNGILYLENNKATHAFTEGKIKFLTFLSTQAAISIENAYLYEKLESKVVKRTAELKEANHHLEELNQKMERAEQSRRHFLSNISHDLRAPIASVKGYIEAISDGMINTEAQKDYYLTKSLDRINDLHLLIHDLFELSQLETGQISFSMDFIPVDRLAGYMYRKYEYDIAKSGLTFKFENQLDPANGVSPMVEIDLDRMEQVFSNLITNAIKHTKFGEICLTLAGSDNPEQAVISIRDTGSGIPAEELLLIFDRNYTKTSKYSTEAGHGLGLSICKEIITYHKGEIWAESEEGKGTSFYIRLPLIQYAEELV</sequence>
<evidence type="ECO:0000256" key="2">
    <source>
        <dbReference type="ARBA" id="ARBA00004651"/>
    </source>
</evidence>
<organism evidence="13 14">
    <name type="scientific">Peribacillus cavernae</name>
    <dbReference type="NCBI Taxonomy" id="1674310"/>
    <lineage>
        <taxon>Bacteria</taxon>
        <taxon>Bacillati</taxon>
        <taxon>Bacillota</taxon>
        <taxon>Bacilli</taxon>
        <taxon>Bacillales</taxon>
        <taxon>Bacillaceae</taxon>
        <taxon>Peribacillus</taxon>
    </lineage>
</organism>
<evidence type="ECO:0000259" key="12">
    <source>
        <dbReference type="PROSITE" id="PS50109"/>
    </source>
</evidence>
<evidence type="ECO:0000256" key="6">
    <source>
        <dbReference type="ARBA" id="ARBA00022741"/>
    </source>
</evidence>
<dbReference type="Pfam" id="PF01590">
    <property type="entry name" value="GAF"/>
    <property type="match status" value="1"/>
</dbReference>
<comment type="catalytic activity">
    <reaction evidence="1">
        <text>ATP + protein L-histidine = ADP + protein N-phospho-L-histidine.</text>
        <dbReference type="EC" id="2.7.13.3"/>
    </reaction>
</comment>
<dbReference type="PROSITE" id="PS50011">
    <property type="entry name" value="PROTEIN_KINASE_DOM"/>
    <property type="match status" value="1"/>
</dbReference>
<dbReference type="SMART" id="SM00387">
    <property type="entry name" value="HATPase_c"/>
    <property type="match status" value="1"/>
</dbReference>
<dbReference type="InterPro" id="IPR029016">
    <property type="entry name" value="GAF-like_dom_sf"/>
</dbReference>
<evidence type="ECO:0000256" key="10">
    <source>
        <dbReference type="SAM" id="Coils"/>
    </source>
</evidence>
<dbReference type="InterPro" id="IPR005467">
    <property type="entry name" value="His_kinase_dom"/>
</dbReference>
<evidence type="ECO:0000256" key="3">
    <source>
        <dbReference type="ARBA" id="ARBA00012438"/>
    </source>
</evidence>
<feature type="coiled-coil region" evidence="10">
    <location>
        <begin position="1467"/>
        <end position="1508"/>
    </location>
</feature>
<feature type="domain" description="Protein kinase" evidence="11">
    <location>
        <begin position="10"/>
        <end position="271"/>
    </location>
</feature>
<keyword evidence="6" id="KW-0547">Nucleotide-binding</keyword>
<dbReference type="SUPFAM" id="SSF55781">
    <property type="entry name" value="GAF domain-like"/>
    <property type="match status" value="1"/>
</dbReference>
<keyword evidence="14" id="KW-1185">Reference proteome</keyword>
<dbReference type="GO" id="GO:0005524">
    <property type="term" value="F:ATP binding"/>
    <property type="evidence" value="ECO:0007669"/>
    <property type="project" value="UniProtKB-KW"/>
</dbReference>
<feature type="domain" description="Histidine kinase" evidence="12">
    <location>
        <begin position="1508"/>
        <end position="1731"/>
    </location>
</feature>
<dbReference type="Gene3D" id="1.10.510.10">
    <property type="entry name" value="Transferase(Phosphotransferase) domain 1"/>
    <property type="match status" value="1"/>
</dbReference>
<dbReference type="GO" id="GO:0000155">
    <property type="term" value="F:phosphorelay sensor kinase activity"/>
    <property type="evidence" value="ECO:0007669"/>
    <property type="project" value="InterPro"/>
</dbReference>
<dbReference type="InterPro" id="IPR036097">
    <property type="entry name" value="HisK_dim/P_sf"/>
</dbReference>
<dbReference type="InterPro" id="IPR003018">
    <property type="entry name" value="GAF"/>
</dbReference>
<keyword evidence="10" id="KW-0175">Coiled coil</keyword>
<keyword evidence="9" id="KW-0902">Two-component regulatory system</keyword>
<dbReference type="Pfam" id="PF02518">
    <property type="entry name" value="HATPase_c"/>
    <property type="match status" value="1"/>
</dbReference>
<evidence type="ECO:0000256" key="5">
    <source>
        <dbReference type="ARBA" id="ARBA00022679"/>
    </source>
</evidence>
<name>A0A433HP29_9BACI</name>
<protein>
    <recommendedName>
        <fullName evidence="3">histidine kinase</fullName>
        <ecNumber evidence="3">2.7.13.3</ecNumber>
    </recommendedName>
</protein>
<dbReference type="InterPro" id="IPR004358">
    <property type="entry name" value="Sig_transdc_His_kin-like_C"/>
</dbReference>
<dbReference type="GO" id="GO:0005886">
    <property type="term" value="C:plasma membrane"/>
    <property type="evidence" value="ECO:0007669"/>
    <property type="project" value="UniProtKB-SubCell"/>
</dbReference>
<keyword evidence="7" id="KW-0418">Kinase</keyword>
<dbReference type="PANTHER" id="PTHR43642:SF1">
    <property type="entry name" value="HYBRID SIGNAL TRANSDUCTION HISTIDINE KINASE G"/>
    <property type="match status" value="1"/>
</dbReference>
<comment type="caution">
    <text evidence="13">The sequence shown here is derived from an EMBL/GenBank/DDBJ whole genome shotgun (WGS) entry which is preliminary data.</text>
</comment>
<dbReference type="Proteomes" id="UP000267430">
    <property type="component" value="Unassembled WGS sequence"/>
</dbReference>
<dbReference type="Gene3D" id="3.40.50.300">
    <property type="entry name" value="P-loop containing nucleotide triphosphate hydrolases"/>
    <property type="match status" value="1"/>
</dbReference>
<dbReference type="SUPFAM" id="SSF55874">
    <property type="entry name" value="ATPase domain of HSP90 chaperone/DNA topoisomerase II/histidine kinase"/>
    <property type="match status" value="1"/>
</dbReference>
<dbReference type="CDD" id="cd14014">
    <property type="entry name" value="STKc_PknB_like"/>
    <property type="match status" value="1"/>
</dbReference>
<dbReference type="Pfam" id="PF25503">
    <property type="entry name" value="TPR_CHK1"/>
    <property type="match status" value="1"/>
</dbReference>
<dbReference type="InterPro" id="IPR011009">
    <property type="entry name" value="Kinase-like_dom_sf"/>
</dbReference>
<evidence type="ECO:0000256" key="8">
    <source>
        <dbReference type="ARBA" id="ARBA00022840"/>
    </source>
</evidence>
<dbReference type="InterPro" id="IPR053159">
    <property type="entry name" value="Hybrid_Histidine_Kinase"/>
</dbReference>
<evidence type="ECO:0000256" key="4">
    <source>
        <dbReference type="ARBA" id="ARBA00022553"/>
    </source>
</evidence>
<dbReference type="EC" id="2.7.13.3" evidence="3"/>
<dbReference type="CDD" id="cd00082">
    <property type="entry name" value="HisKA"/>
    <property type="match status" value="1"/>
</dbReference>
<dbReference type="InterPro" id="IPR000719">
    <property type="entry name" value="Prot_kinase_dom"/>
</dbReference>
<evidence type="ECO:0000256" key="1">
    <source>
        <dbReference type="ARBA" id="ARBA00000085"/>
    </source>
</evidence>
<dbReference type="RefSeq" id="WP_126864128.1">
    <property type="nucleotide sequence ID" value="NZ_JAUSTX010000001.1"/>
</dbReference>
<keyword evidence="5" id="KW-0808">Transferase</keyword>
<dbReference type="CDD" id="cd00075">
    <property type="entry name" value="HATPase"/>
    <property type="match status" value="1"/>
</dbReference>
<evidence type="ECO:0000313" key="14">
    <source>
        <dbReference type="Proteomes" id="UP000267430"/>
    </source>
</evidence>
<dbReference type="Pfam" id="PF00069">
    <property type="entry name" value="Pkinase"/>
    <property type="match status" value="1"/>
</dbReference>
<keyword evidence="4" id="KW-0597">Phosphoprotein</keyword>
<dbReference type="Gene3D" id="1.10.287.130">
    <property type="match status" value="1"/>
</dbReference>
<dbReference type="Gene3D" id="3.30.565.10">
    <property type="entry name" value="Histidine kinase-like ATPase, C-terminal domain"/>
    <property type="match status" value="1"/>
</dbReference>
<dbReference type="PANTHER" id="PTHR43642">
    <property type="entry name" value="HYBRID SIGNAL TRANSDUCTION HISTIDINE KINASE G"/>
    <property type="match status" value="1"/>
</dbReference>
<dbReference type="SUPFAM" id="SSF52540">
    <property type="entry name" value="P-loop containing nucleoside triphosphate hydrolases"/>
    <property type="match status" value="1"/>
</dbReference>
<dbReference type="SUPFAM" id="SSF56112">
    <property type="entry name" value="Protein kinase-like (PK-like)"/>
    <property type="match status" value="1"/>
</dbReference>
<comment type="subcellular location">
    <subcellularLocation>
        <location evidence="2">Cell membrane</location>
        <topology evidence="2">Multi-pass membrane protein</topology>
    </subcellularLocation>
</comment>
<dbReference type="FunFam" id="3.30.565.10:FF:000006">
    <property type="entry name" value="Sensor histidine kinase WalK"/>
    <property type="match status" value="1"/>
</dbReference>
<dbReference type="InterPro" id="IPR003661">
    <property type="entry name" value="HisK_dim/P_dom"/>
</dbReference>
<dbReference type="OrthoDB" id="9801841at2"/>
<reference evidence="13 14" key="1">
    <citation type="submission" date="2018-12" db="EMBL/GenBank/DDBJ databases">
        <title>Bacillus chawlae sp. nov., Bacillus glennii sp. nov., and Bacillus saganii sp. nov. Isolated from the Vehicle Assembly Building at Kennedy Space Center where the Viking Spacecraft were Assembled.</title>
        <authorList>
            <person name="Seuylemezian A."/>
            <person name="Vaishampayan P."/>
        </authorList>
    </citation>
    <scope>NUCLEOTIDE SEQUENCE [LARGE SCALE GENOMIC DNA]</scope>
    <source>
        <strain evidence="13 14">L5</strain>
    </source>
</reference>
<dbReference type="PRINTS" id="PR00344">
    <property type="entry name" value="BCTRLSENSOR"/>
</dbReference>
<dbReference type="Gene3D" id="3.30.450.40">
    <property type="match status" value="1"/>
</dbReference>
<accession>A0A433HP29</accession>
<proteinExistence type="predicted"/>
<evidence type="ECO:0000256" key="9">
    <source>
        <dbReference type="ARBA" id="ARBA00023012"/>
    </source>
</evidence>
<dbReference type="PROSITE" id="PS50109">
    <property type="entry name" value="HIS_KIN"/>
    <property type="match status" value="1"/>
</dbReference>
<keyword evidence="8" id="KW-0067">ATP-binding</keyword>
<dbReference type="InterPro" id="IPR036890">
    <property type="entry name" value="HATPase_C_sf"/>
</dbReference>
<gene>
    <name evidence="13" type="ORF">ELQ35_07070</name>
</gene>
<dbReference type="InterPro" id="IPR027417">
    <property type="entry name" value="P-loop_NTPase"/>
</dbReference>